<evidence type="ECO:0000313" key="1">
    <source>
        <dbReference type="EMBL" id="RRQ52249.1"/>
    </source>
</evidence>
<proteinExistence type="predicted"/>
<keyword evidence="2" id="KW-1185">Reference proteome</keyword>
<evidence type="ECO:0000313" key="2">
    <source>
        <dbReference type="Proteomes" id="UP000268553"/>
    </source>
</evidence>
<dbReference type="OrthoDB" id="7596016at2"/>
<dbReference type="EMBL" id="RWJI01000001">
    <property type="protein sequence ID" value="RRQ52249.1"/>
    <property type="molecule type" value="Genomic_DNA"/>
</dbReference>
<name>A0A426RTB3_9SPHN</name>
<dbReference type="AlphaFoldDB" id="A0A426RTB3"/>
<accession>A0A426RTB3</accession>
<gene>
    <name evidence="1" type="ORF">D7D48_05120</name>
</gene>
<protein>
    <submittedName>
        <fullName evidence="1">Uncharacterized protein</fullName>
    </submittedName>
</protein>
<reference evidence="1 2" key="1">
    <citation type="submission" date="2018-12" db="EMBL/GenBank/DDBJ databases">
        <authorList>
            <person name="Kim S.-J."/>
            <person name="Jung G.-Y."/>
        </authorList>
    </citation>
    <scope>NUCLEOTIDE SEQUENCE [LARGE SCALE GENOMIC DNA]</scope>
    <source>
        <strain evidence="1 2">03SU3-P</strain>
    </source>
</reference>
<organism evidence="1 2">
    <name type="scientific">Sphingorhabdus wooponensis</name>
    <dbReference type="NCBI Taxonomy" id="940136"/>
    <lineage>
        <taxon>Bacteria</taxon>
        <taxon>Pseudomonadati</taxon>
        <taxon>Pseudomonadota</taxon>
        <taxon>Alphaproteobacteria</taxon>
        <taxon>Sphingomonadales</taxon>
        <taxon>Sphingomonadaceae</taxon>
        <taxon>Sphingorhabdus</taxon>
    </lineage>
</organism>
<dbReference type="RefSeq" id="WP_125230266.1">
    <property type="nucleotide sequence ID" value="NZ_RWJI01000001.1"/>
</dbReference>
<comment type="caution">
    <text evidence="1">The sequence shown here is derived from an EMBL/GenBank/DDBJ whole genome shotgun (WGS) entry which is preliminary data.</text>
</comment>
<dbReference type="Proteomes" id="UP000268553">
    <property type="component" value="Unassembled WGS sequence"/>
</dbReference>
<sequence>MTRELMFLASAALGSVALVAAYLYLFHAEVSAKEVGSTAAAMMFGAYIGRIWGRKEAHG</sequence>